<proteinExistence type="predicted"/>
<accession>A0A2K3M2H1</accession>
<evidence type="ECO:0000313" key="2">
    <source>
        <dbReference type="Proteomes" id="UP000236291"/>
    </source>
</evidence>
<protein>
    <submittedName>
        <fullName evidence="1">Uncharacterized protein</fullName>
    </submittedName>
</protein>
<gene>
    <name evidence="1" type="ORF">L195_g041029</name>
</gene>
<comment type="caution">
    <text evidence="1">The sequence shown here is derived from an EMBL/GenBank/DDBJ whole genome shotgun (WGS) entry which is preliminary data.</text>
</comment>
<reference evidence="1 2" key="1">
    <citation type="journal article" date="2014" name="Am. J. Bot.">
        <title>Genome assembly and annotation for red clover (Trifolium pratense; Fabaceae).</title>
        <authorList>
            <person name="Istvanek J."/>
            <person name="Jaros M."/>
            <person name="Krenek A."/>
            <person name="Repkova J."/>
        </authorList>
    </citation>
    <scope>NUCLEOTIDE SEQUENCE [LARGE SCALE GENOMIC DNA]</scope>
    <source>
        <strain evidence="2">cv. Tatra</strain>
        <tissue evidence="1">Young leaves</tissue>
    </source>
</reference>
<reference evidence="1 2" key="2">
    <citation type="journal article" date="2017" name="Front. Plant Sci.">
        <title>Gene Classification and Mining of Molecular Markers Useful in Red Clover (Trifolium pratense) Breeding.</title>
        <authorList>
            <person name="Istvanek J."/>
            <person name="Dluhosova J."/>
            <person name="Dluhos P."/>
            <person name="Patkova L."/>
            <person name="Nedelnik J."/>
            <person name="Repkova J."/>
        </authorList>
    </citation>
    <scope>NUCLEOTIDE SEQUENCE [LARGE SCALE GENOMIC DNA]</scope>
    <source>
        <strain evidence="2">cv. Tatra</strain>
        <tissue evidence="1">Young leaves</tissue>
    </source>
</reference>
<feature type="non-terminal residue" evidence="1">
    <location>
        <position position="1"/>
    </location>
</feature>
<organism evidence="1 2">
    <name type="scientific">Trifolium pratense</name>
    <name type="common">Red clover</name>
    <dbReference type="NCBI Taxonomy" id="57577"/>
    <lineage>
        <taxon>Eukaryota</taxon>
        <taxon>Viridiplantae</taxon>
        <taxon>Streptophyta</taxon>
        <taxon>Embryophyta</taxon>
        <taxon>Tracheophyta</taxon>
        <taxon>Spermatophyta</taxon>
        <taxon>Magnoliopsida</taxon>
        <taxon>eudicotyledons</taxon>
        <taxon>Gunneridae</taxon>
        <taxon>Pentapetalae</taxon>
        <taxon>rosids</taxon>
        <taxon>fabids</taxon>
        <taxon>Fabales</taxon>
        <taxon>Fabaceae</taxon>
        <taxon>Papilionoideae</taxon>
        <taxon>50 kb inversion clade</taxon>
        <taxon>NPAAA clade</taxon>
        <taxon>Hologalegina</taxon>
        <taxon>IRL clade</taxon>
        <taxon>Trifolieae</taxon>
        <taxon>Trifolium</taxon>
    </lineage>
</organism>
<sequence>ADSRWEWEMKIDLSPMSYVFCGPD</sequence>
<dbReference type="AlphaFoldDB" id="A0A2K3M2H1"/>
<dbReference type="Proteomes" id="UP000236291">
    <property type="component" value="Unassembled WGS sequence"/>
</dbReference>
<dbReference type="EMBL" id="ASHM01047642">
    <property type="protein sequence ID" value="PNX84964.1"/>
    <property type="molecule type" value="Genomic_DNA"/>
</dbReference>
<name>A0A2K3M2H1_TRIPR</name>
<evidence type="ECO:0000313" key="1">
    <source>
        <dbReference type="EMBL" id="PNX84964.1"/>
    </source>
</evidence>